<dbReference type="Pfam" id="PF00067">
    <property type="entry name" value="p450"/>
    <property type="match status" value="1"/>
</dbReference>
<dbReference type="Proteomes" id="UP001626628">
    <property type="component" value="Chromosome"/>
</dbReference>
<evidence type="ECO:0000256" key="1">
    <source>
        <dbReference type="ARBA" id="ARBA00010617"/>
    </source>
</evidence>
<dbReference type="CDD" id="cd11029">
    <property type="entry name" value="CYP107-like"/>
    <property type="match status" value="1"/>
</dbReference>
<comment type="similarity">
    <text evidence="1 2">Belongs to the cytochrome P450 family.</text>
</comment>
<dbReference type="EMBL" id="CP147982">
    <property type="protein sequence ID" value="WXK74598.1"/>
    <property type="molecule type" value="Genomic_DNA"/>
</dbReference>
<sequence length="398" mass="43583">MRDIVDLGAFGADFTADPYKYYAKLRAQGPVHRVRIPDGPETWLVVGHEAVRTALTDPRISKNWRGSGLLGETGDESALFTNMLDADPPHHTRLRKLVAKEFTTRRVEALRPRVQQITDELLDTMLAAPDGRADLVAALAFPLPMTVICELLGVPSIDREAFRRWSNELVAPTSDEAVQAASLAVSEYLVDLIEATRNSPGDGLLSALIRTSDEDGDQLSREEVVGTAFLLLVAGHETTVSLLSNGVRALLQHPEQLAALRADYSLLDNAVEEMLRYDGPVATATWRFTTEPTDIAGTRIPAGENVLVALASASRDRERFAAPDDFDITRDARGHAAFGHGIHFCLGAPLARLEARIAIRSLLERCPDLAMDADPDALTWRAGMLIRGTEQLPVRWKA</sequence>
<organism evidence="3 4">
    <name type="scientific">Streptomyces sirii</name>
    <dbReference type="NCBI Taxonomy" id="3127701"/>
    <lineage>
        <taxon>Bacteria</taxon>
        <taxon>Bacillati</taxon>
        <taxon>Actinomycetota</taxon>
        <taxon>Actinomycetes</taxon>
        <taxon>Kitasatosporales</taxon>
        <taxon>Streptomycetaceae</taxon>
        <taxon>Streptomyces</taxon>
    </lineage>
</organism>
<accession>A0ABZ2QH30</accession>
<dbReference type="InterPro" id="IPR001128">
    <property type="entry name" value="Cyt_P450"/>
</dbReference>
<evidence type="ECO:0000256" key="2">
    <source>
        <dbReference type="RuleBase" id="RU000461"/>
    </source>
</evidence>
<proteinExistence type="inferred from homology"/>
<dbReference type="PANTHER" id="PTHR46696">
    <property type="entry name" value="P450, PUTATIVE (EUROFUNG)-RELATED"/>
    <property type="match status" value="1"/>
</dbReference>
<keyword evidence="4" id="KW-1185">Reference proteome</keyword>
<evidence type="ECO:0000313" key="4">
    <source>
        <dbReference type="Proteomes" id="UP001626628"/>
    </source>
</evidence>
<keyword evidence="2" id="KW-0408">Iron</keyword>
<dbReference type="PROSITE" id="PS00086">
    <property type="entry name" value="CYTOCHROME_P450"/>
    <property type="match status" value="1"/>
</dbReference>
<reference evidence="3 4" key="1">
    <citation type="submission" date="2024-03" db="EMBL/GenBank/DDBJ databases">
        <title>The complete genome of Streptomyces sirii sp.nov.</title>
        <authorList>
            <person name="Zakalyukina Y.V."/>
            <person name="Belik A.R."/>
            <person name="Biryukov M.V."/>
            <person name="Baturina O.A."/>
            <person name="Kabilov M.R."/>
        </authorList>
    </citation>
    <scope>NUCLEOTIDE SEQUENCE [LARGE SCALE GENOMIC DNA]</scope>
    <source>
        <strain evidence="3 4">BP-8</strain>
    </source>
</reference>
<name>A0ABZ2QH30_9ACTN</name>
<keyword evidence="2" id="KW-0479">Metal-binding</keyword>
<keyword evidence="2" id="KW-0503">Monooxygenase</keyword>
<gene>
    <name evidence="3" type="ORF">WAB15_00530</name>
</gene>
<protein>
    <submittedName>
        <fullName evidence="3">Cytochrome P450</fullName>
    </submittedName>
</protein>
<keyword evidence="2" id="KW-0349">Heme</keyword>
<dbReference type="PANTHER" id="PTHR46696:SF1">
    <property type="entry name" value="CYTOCHROME P450 YJIB-RELATED"/>
    <property type="match status" value="1"/>
</dbReference>
<dbReference type="RefSeq" id="WP_407284842.1">
    <property type="nucleotide sequence ID" value="NZ_CP147982.1"/>
</dbReference>
<dbReference type="Gene3D" id="1.10.630.10">
    <property type="entry name" value="Cytochrome P450"/>
    <property type="match status" value="1"/>
</dbReference>
<dbReference type="PRINTS" id="PR00359">
    <property type="entry name" value="BP450"/>
</dbReference>
<dbReference type="InterPro" id="IPR017972">
    <property type="entry name" value="Cyt_P450_CS"/>
</dbReference>
<dbReference type="InterPro" id="IPR002397">
    <property type="entry name" value="Cyt_P450_B"/>
</dbReference>
<evidence type="ECO:0000313" key="3">
    <source>
        <dbReference type="EMBL" id="WXK74598.1"/>
    </source>
</evidence>
<dbReference type="SUPFAM" id="SSF48264">
    <property type="entry name" value="Cytochrome P450"/>
    <property type="match status" value="1"/>
</dbReference>
<dbReference type="InterPro" id="IPR036396">
    <property type="entry name" value="Cyt_P450_sf"/>
</dbReference>
<keyword evidence="2" id="KW-0560">Oxidoreductase</keyword>